<feature type="binding site" evidence="10">
    <location>
        <begin position="289"/>
        <end position="296"/>
    </location>
    <ligand>
        <name>ATP</name>
        <dbReference type="ChEBI" id="CHEBI:30616"/>
    </ligand>
</feature>
<dbReference type="EMBL" id="CP060724">
    <property type="protein sequence ID" value="QNN76118.1"/>
    <property type="molecule type" value="Genomic_DNA"/>
</dbReference>
<dbReference type="GO" id="GO:0003887">
    <property type="term" value="F:DNA-directed DNA polymerase activity"/>
    <property type="evidence" value="ECO:0007669"/>
    <property type="project" value="UniProtKB-KW"/>
</dbReference>
<keyword evidence="2" id="KW-0548">Nucleotidyltransferase</keyword>
<evidence type="ECO:0000256" key="8">
    <source>
        <dbReference type="ARBA" id="ARBA00022840"/>
    </source>
</evidence>
<dbReference type="InterPro" id="IPR006054">
    <property type="entry name" value="DnaQ"/>
</dbReference>
<sequence length="948" mass="108210">MKKQVTYAVVDLETTSTQNKTGRIIQIAVAFVQDKKVVNQFSTLINPGVQIPTAIEKLTHIEDRMVKSAPYFEDVAQMLHAMLVDTVFVAHNVNFDLPFLNAEFQRVGLSELTNQAIDTVTLSQILWPTASSYRLSDLTQLLHIEHSNPHRADSDAVATGMLLIAAIDKAASLPMITLQSLVELPLVLPRETKQIFDLALEINRANPLPLAKNLVVVDRLAIRRFSAPSKHKRPATTHYPKKQIEKENLYPKELSYRADQAKMMNMIFDHYIDRDEVHTPGDDALIIEAPTGMGKTLGYLMPFAYLATMTNKQVVITVPTIALQHQVVKTINQQLKSVVPFDIRGAQLKGTRNYLNLQSFKRLLLRDEGSIAMQFAKAQILVWLTETLTGDFDELNLNNIGPEFMAQLSQTANNPEASKFYQYEFEKRQHIVAKDATFLVVNHAYLTQAMHLWIDAVNKPYLVIDEAQSLPDVVVNQSRHQLAFSSWLSRVQMAKELLDSHVQPSIRGVFERIIGGQNLRQTFDQQLTELERVLPEFQQAIYRRFVMNYHTPATAGRTEHQIDIQALARFFVDHQDVMLTIKKHLKLLDQVEQDMMAKFVASQDVFSLNERQSLADFRRMLSSIVENGRILFQFQDDLINYPDATVFWITDNHGQNNLSLQLAGGLLHTQDYFKKLIYPNFMPPFITGATLFTTTKSRYLYTRLNLNHDTAVSEKFKEVYDYKRQSALFMVNDAPLPSDEEFVRYLSEQLLIIMNDVNRNTLVLFTSNEMLQRVYHTIVNDTRYRKSETTVLAQGISGTRSKLLKRMQSETHVMILGAMSFWEGVDLPGSALELVVLARLPFDQPNTVLQQAEDALLKNTGQSIFHQSILPKAILKLRQGIGRLIRSENDRGVIVIFDKRIIQKQYGKTMRNMLPQDMPQLEIETSALQAQLAQFFSITANNQNNELN</sequence>
<evidence type="ECO:0000313" key="14">
    <source>
        <dbReference type="EMBL" id="QNN76118.1"/>
    </source>
</evidence>
<evidence type="ECO:0000313" key="15">
    <source>
        <dbReference type="Proteomes" id="UP000515800"/>
    </source>
</evidence>
<dbReference type="InterPro" id="IPR027417">
    <property type="entry name" value="P-loop_NTPase"/>
</dbReference>
<keyword evidence="1" id="KW-0808">Transferase</keyword>
<dbReference type="Pfam" id="PF00270">
    <property type="entry name" value="DEAD"/>
    <property type="match status" value="1"/>
</dbReference>
<keyword evidence="4 10" id="KW-0540">Nuclease</keyword>
<evidence type="ECO:0000256" key="5">
    <source>
        <dbReference type="ARBA" id="ARBA00022741"/>
    </source>
</evidence>
<gene>
    <name evidence="10 11" type="primary">dinG</name>
    <name evidence="14" type="ORF">H9L19_06625</name>
</gene>
<dbReference type="PANTHER" id="PTHR30231:SF41">
    <property type="entry name" value="DNA POLYMERASE III SUBUNIT EPSILON"/>
    <property type="match status" value="1"/>
</dbReference>
<evidence type="ECO:0000259" key="12">
    <source>
        <dbReference type="PROSITE" id="PS51192"/>
    </source>
</evidence>
<dbReference type="SUPFAM" id="SSF52540">
    <property type="entry name" value="P-loop containing nucleoside triphosphate hydrolases"/>
    <property type="match status" value="1"/>
</dbReference>
<dbReference type="InterPro" id="IPR011545">
    <property type="entry name" value="DEAD/DEAH_box_helicase_dom"/>
</dbReference>
<evidence type="ECO:0000256" key="3">
    <source>
        <dbReference type="ARBA" id="ARBA00022705"/>
    </source>
</evidence>
<dbReference type="HAMAP" id="MF_02206">
    <property type="entry name" value="DinG_exonucl"/>
    <property type="match status" value="1"/>
</dbReference>
<evidence type="ECO:0000256" key="6">
    <source>
        <dbReference type="ARBA" id="ARBA00022801"/>
    </source>
</evidence>
<dbReference type="PROSITE" id="PS51193">
    <property type="entry name" value="HELICASE_ATP_BIND_2"/>
    <property type="match status" value="1"/>
</dbReference>
<feature type="domain" description="Helicase ATP-binding" evidence="12">
    <location>
        <begin position="276"/>
        <end position="485"/>
    </location>
</feature>
<name>A0A7G9T7P3_9LACO</name>
<dbReference type="SMART" id="SM00487">
    <property type="entry name" value="DEXDc"/>
    <property type="match status" value="1"/>
</dbReference>
<keyword evidence="9" id="KW-0239">DNA-directed DNA polymerase</keyword>
<dbReference type="Proteomes" id="UP000515800">
    <property type="component" value="Chromosome"/>
</dbReference>
<dbReference type="CDD" id="cd06127">
    <property type="entry name" value="DEDDh"/>
    <property type="match status" value="1"/>
</dbReference>
<feature type="short sequence motif" description="DEAH box" evidence="10">
    <location>
        <begin position="465"/>
        <end position="468"/>
    </location>
</feature>
<dbReference type="PANTHER" id="PTHR30231">
    <property type="entry name" value="DNA POLYMERASE III SUBUNIT EPSILON"/>
    <property type="match status" value="1"/>
</dbReference>
<dbReference type="GO" id="GO:0005524">
    <property type="term" value="F:ATP binding"/>
    <property type="evidence" value="ECO:0007669"/>
    <property type="project" value="UniProtKB-UniRule"/>
</dbReference>
<dbReference type="InterPro" id="IPR014013">
    <property type="entry name" value="Helic_SF1/SF2_ATP-bd_DinG/Rad3"/>
</dbReference>
<dbReference type="AlphaFoldDB" id="A0A7G9T7P3"/>
<keyword evidence="15" id="KW-1185">Reference proteome</keyword>
<dbReference type="InterPro" id="IPR013520">
    <property type="entry name" value="Ribonucl_H"/>
</dbReference>
<evidence type="ECO:0000259" key="13">
    <source>
        <dbReference type="PROSITE" id="PS51193"/>
    </source>
</evidence>
<dbReference type="NCBIfam" id="TIGR00573">
    <property type="entry name" value="dnaq"/>
    <property type="match status" value="1"/>
</dbReference>
<dbReference type="GO" id="GO:0016818">
    <property type="term" value="F:hydrolase activity, acting on acid anhydrides, in phosphorus-containing anhydrides"/>
    <property type="evidence" value="ECO:0007669"/>
    <property type="project" value="InterPro"/>
</dbReference>
<dbReference type="Gene3D" id="3.30.420.10">
    <property type="entry name" value="Ribonuclease H-like superfamily/Ribonuclease H"/>
    <property type="match status" value="1"/>
</dbReference>
<dbReference type="Pfam" id="PF00929">
    <property type="entry name" value="RNase_T"/>
    <property type="match status" value="1"/>
</dbReference>
<comment type="function">
    <text evidence="10 11">3'-5' exonuclease.</text>
</comment>
<dbReference type="SMART" id="SM00491">
    <property type="entry name" value="HELICc2"/>
    <property type="match status" value="1"/>
</dbReference>
<proteinExistence type="inferred from homology"/>
<dbReference type="Gene3D" id="3.40.50.300">
    <property type="entry name" value="P-loop containing nucleotide triphosphate hydrolases"/>
    <property type="match status" value="2"/>
</dbReference>
<keyword evidence="6 10" id="KW-0378">Hydrolase</keyword>
<evidence type="ECO:0000256" key="9">
    <source>
        <dbReference type="ARBA" id="ARBA00022932"/>
    </source>
</evidence>
<dbReference type="InterPro" id="IPR036397">
    <property type="entry name" value="RNaseH_sf"/>
</dbReference>
<dbReference type="EC" id="3.1.-.-" evidence="10 11"/>
<evidence type="ECO:0000256" key="7">
    <source>
        <dbReference type="ARBA" id="ARBA00022839"/>
    </source>
</evidence>
<dbReference type="Pfam" id="PF13307">
    <property type="entry name" value="Helicase_C_2"/>
    <property type="match status" value="1"/>
</dbReference>
<dbReference type="InterPro" id="IPR006310">
    <property type="entry name" value="DinG"/>
</dbReference>
<dbReference type="GO" id="GO:0004386">
    <property type="term" value="F:helicase activity"/>
    <property type="evidence" value="ECO:0007669"/>
    <property type="project" value="UniProtKB-KW"/>
</dbReference>
<keyword evidence="14" id="KW-0347">Helicase</keyword>
<dbReference type="FunFam" id="3.30.420.10:FF:000045">
    <property type="entry name" value="3'-5' exonuclease DinG"/>
    <property type="match status" value="1"/>
</dbReference>
<keyword evidence="8 10" id="KW-0067">ATP-binding</keyword>
<keyword evidence="3" id="KW-0235">DNA replication</keyword>
<dbReference type="NCBIfam" id="TIGR01407">
    <property type="entry name" value="dinG_rel"/>
    <property type="match status" value="1"/>
</dbReference>
<keyword evidence="5 10" id="KW-0547">Nucleotide-binding</keyword>
<dbReference type="GO" id="GO:0045004">
    <property type="term" value="P:DNA replication proofreading"/>
    <property type="evidence" value="ECO:0007669"/>
    <property type="project" value="TreeGrafter"/>
</dbReference>
<dbReference type="PROSITE" id="PS51192">
    <property type="entry name" value="HELICASE_ATP_BIND_1"/>
    <property type="match status" value="1"/>
</dbReference>
<dbReference type="InterPro" id="IPR014001">
    <property type="entry name" value="Helicase_ATP-bd"/>
</dbReference>
<evidence type="ECO:0000256" key="2">
    <source>
        <dbReference type="ARBA" id="ARBA00022695"/>
    </source>
</evidence>
<dbReference type="GO" id="GO:0005829">
    <property type="term" value="C:cytosol"/>
    <property type="evidence" value="ECO:0007669"/>
    <property type="project" value="TreeGrafter"/>
</dbReference>
<dbReference type="InterPro" id="IPR012337">
    <property type="entry name" value="RNaseH-like_sf"/>
</dbReference>
<dbReference type="GO" id="GO:0008408">
    <property type="term" value="F:3'-5' exonuclease activity"/>
    <property type="evidence" value="ECO:0007669"/>
    <property type="project" value="UniProtKB-UniRule"/>
</dbReference>
<evidence type="ECO:0000256" key="4">
    <source>
        <dbReference type="ARBA" id="ARBA00022722"/>
    </source>
</evidence>
<keyword evidence="7 10" id="KW-0269">Exonuclease</keyword>
<dbReference type="GO" id="GO:0003677">
    <property type="term" value="F:DNA binding"/>
    <property type="evidence" value="ECO:0007669"/>
    <property type="project" value="InterPro"/>
</dbReference>
<accession>A0A7G9T7P3</accession>
<protein>
    <recommendedName>
        <fullName evidence="10 11">3'-5' exonuclease DinG</fullName>
        <ecNumber evidence="10 11">3.1.-.-</ecNumber>
    </recommendedName>
</protein>
<evidence type="ECO:0000256" key="1">
    <source>
        <dbReference type="ARBA" id="ARBA00022679"/>
    </source>
</evidence>
<dbReference type="SUPFAM" id="SSF53098">
    <property type="entry name" value="Ribonuclease H-like"/>
    <property type="match status" value="1"/>
</dbReference>
<reference evidence="14 15" key="1">
    <citation type="submission" date="2020-08" db="EMBL/GenBank/DDBJ databases">
        <title>Genome sequence of Weissella diestrammenae KACC 16890T.</title>
        <authorList>
            <person name="Hyun D.-W."/>
            <person name="Bae J.-W."/>
        </authorList>
    </citation>
    <scope>NUCLEOTIDE SEQUENCE [LARGE SCALE GENOMIC DNA]</scope>
    <source>
        <strain evidence="14 15">KACC 16890</strain>
    </source>
</reference>
<dbReference type="SMART" id="SM00479">
    <property type="entry name" value="EXOIII"/>
    <property type="match status" value="1"/>
</dbReference>
<evidence type="ECO:0000256" key="10">
    <source>
        <dbReference type="HAMAP-Rule" id="MF_02206"/>
    </source>
</evidence>
<feature type="domain" description="Helicase ATP-binding" evidence="13">
    <location>
        <begin position="239"/>
        <end position="531"/>
    </location>
</feature>
<evidence type="ECO:0000256" key="11">
    <source>
        <dbReference type="RuleBase" id="RU364106"/>
    </source>
</evidence>
<organism evidence="14 15">
    <name type="scientific">Weissella diestrammenae</name>
    <dbReference type="NCBI Taxonomy" id="1162633"/>
    <lineage>
        <taxon>Bacteria</taxon>
        <taxon>Bacillati</taxon>
        <taxon>Bacillota</taxon>
        <taxon>Bacilli</taxon>
        <taxon>Lactobacillales</taxon>
        <taxon>Lactobacillaceae</taxon>
        <taxon>Weissella</taxon>
    </lineage>
</organism>
<comment type="similarity">
    <text evidence="10 11">Belongs to the helicase family. DinG subfamily. Type 2 sub-subfamily.</text>
</comment>
<dbReference type="InterPro" id="IPR006555">
    <property type="entry name" value="ATP-dep_Helicase_C"/>
</dbReference>
<dbReference type="KEGG" id="wdi:H9L19_06625"/>